<dbReference type="GO" id="GO:0009507">
    <property type="term" value="C:chloroplast"/>
    <property type="evidence" value="ECO:0007669"/>
    <property type="project" value="TreeGrafter"/>
</dbReference>
<name>A0A2H4G7S3_DUNSA</name>
<proteinExistence type="evidence at transcript level"/>
<feature type="region of interest" description="Disordered" evidence="6">
    <location>
        <begin position="24"/>
        <end position="84"/>
    </location>
</feature>
<feature type="binding site" evidence="5">
    <location>
        <position position="563"/>
    </location>
    <ligand>
        <name>Fe cation</name>
        <dbReference type="ChEBI" id="CHEBI:24875"/>
        <note>catalytic</note>
    </ligand>
</feature>
<keyword evidence="7" id="KW-0223">Dioxygenase</keyword>
<dbReference type="InterPro" id="IPR004294">
    <property type="entry name" value="Carotenoid_Oase"/>
</dbReference>
<dbReference type="PANTHER" id="PTHR10543:SF24">
    <property type="entry name" value="CAROTENOID ISOMEROOXYGENASE"/>
    <property type="match status" value="1"/>
</dbReference>
<dbReference type="EC" id="1.13.11.70" evidence="7"/>
<dbReference type="PANTHER" id="PTHR10543">
    <property type="entry name" value="BETA-CAROTENE DIOXYGENASE"/>
    <property type="match status" value="1"/>
</dbReference>
<dbReference type="GO" id="GO:0046872">
    <property type="term" value="F:metal ion binding"/>
    <property type="evidence" value="ECO:0007669"/>
    <property type="project" value="UniProtKB-KW"/>
</dbReference>
<feature type="binding site" evidence="5">
    <location>
        <position position="259"/>
    </location>
    <ligand>
        <name>Fe cation</name>
        <dbReference type="ChEBI" id="CHEBI:24875"/>
        <note>catalytic</note>
    </ligand>
</feature>
<feature type="compositionally biased region" description="Polar residues" evidence="6">
    <location>
        <begin position="69"/>
        <end position="84"/>
    </location>
</feature>
<dbReference type="AlphaFoldDB" id="A0A2H4G7S3"/>
<keyword evidence="4 5" id="KW-0408">Iron</keyword>
<evidence type="ECO:0000256" key="6">
    <source>
        <dbReference type="SAM" id="MobiDB-lite"/>
    </source>
</evidence>
<reference evidence="7" key="1">
    <citation type="submission" date="2016-08" db="EMBL/GenBank/DDBJ databases">
        <title>Functional characterization of three members of the Dunaliella bardawil carotenoid cleavage dioxygenase family.</title>
        <authorList>
            <person name="Liang M."/>
            <person name="Jiang J."/>
        </authorList>
    </citation>
    <scope>NUCLEOTIDE SEQUENCE</scope>
    <source>
        <strain evidence="7">FACHB-847</strain>
    </source>
</reference>
<protein>
    <submittedName>
        <fullName evidence="7">Carotenoid cleavage dioxygenase</fullName>
        <ecNumber evidence="7">1.13.11.70</ecNumber>
    </submittedName>
</protein>
<evidence type="ECO:0000256" key="3">
    <source>
        <dbReference type="ARBA" id="ARBA00023002"/>
    </source>
</evidence>
<feature type="binding site" evidence="5">
    <location>
        <position position="311"/>
    </location>
    <ligand>
        <name>Fe cation</name>
        <dbReference type="ChEBI" id="CHEBI:24875"/>
        <note>catalytic</note>
    </ligand>
</feature>
<organism evidence="7">
    <name type="scientific">Dunaliella salina</name>
    <name type="common">Green alga</name>
    <name type="synonym">Protococcus salinus</name>
    <dbReference type="NCBI Taxonomy" id="3046"/>
    <lineage>
        <taxon>Eukaryota</taxon>
        <taxon>Viridiplantae</taxon>
        <taxon>Chlorophyta</taxon>
        <taxon>core chlorophytes</taxon>
        <taxon>Chlorophyceae</taxon>
        <taxon>CS clade</taxon>
        <taxon>Chlamydomonadales</taxon>
        <taxon>Dunaliellaceae</taxon>
        <taxon>Dunaliella</taxon>
    </lineage>
</organism>
<dbReference type="GO" id="GO:0010436">
    <property type="term" value="F:carotenoid dioxygenase activity"/>
    <property type="evidence" value="ECO:0007669"/>
    <property type="project" value="TreeGrafter"/>
</dbReference>
<evidence type="ECO:0000256" key="2">
    <source>
        <dbReference type="ARBA" id="ARBA00022723"/>
    </source>
</evidence>
<dbReference type="EMBL" id="KX721485">
    <property type="protein sequence ID" value="APW83744.1"/>
    <property type="molecule type" value="mRNA"/>
</dbReference>
<feature type="binding site" evidence="5">
    <location>
        <position position="377"/>
    </location>
    <ligand>
        <name>Fe cation</name>
        <dbReference type="ChEBI" id="CHEBI:24875"/>
        <note>catalytic</note>
    </ligand>
</feature>
<dbReference type="Pfam" id="PF03055">
    <property type="entry name" value="RPE65"/>
    <property type="match status" value="1"/>
</dbReference>
<evidence type="ECO:0000313" key="7">
    <source>
        <dbReference type="EMBL" id="APW83744.1"/>
    </source>
</evidence>
<keyword evidence="2 5" id="KW-0479">Metal-binding</keyword>
<evidence type="ECO:0000256" key="1">
    <source>
        <dbReference type="ARBA" id="ARBA00006787"/>
    </source>
</evidence>
<accession>A0A2H4G7S3</accession>
<gene>
    <name evidence="7" type="primary">ccd8</name>
</gene>
<dbReference type="GO" id="GO:0016121">
    <property type="term" value="P:carotene catabolic process"/>
    <property type="evidence" value="ECO:0007669"/>
    <property type="project" value="TreeGrafter"/>
</dbReference>
<keyword evidence="3 7" id="KW-0560">Oxidoreductase</keyword>
<dbReference type="GO" id="GO:0102251">
    <property type="term" value="F:all-trans-beta-apo-10'-carotenal cleavage oxygenase activity"/>
    <property type="evidence" value="ECO:0007669"/>
    <property type="project" value="UniProtKB-EC"/>
</dbReference>
<comment type="similarity">
    <text evidence="1">Belongs to the carotenoid oxygenase family.</text>
</comment>
<sequence>MYAQTTCFPQGNVHSLQSTLNKQRMTGLGHPSAMTSTLKSSGGAGRRLDQRPFQPHITRAAAPPAQGEPSVSTSSRGNPVSTITQEARRSLFSKAVDREEEEAVEVRGQIPEWLNGSLVTNGGGNYDGMLHLFDGLAMLTKIRVSNGRVFASQKYVDTEQYRHVQQTGRRKFGEFGTPLPASNPLEQAMNIVKTVTGLVTHSSVIDNSSVNVIPLPDGKMFTSTETIASLYKIDPSNLATLEQVKLRGDDIPGDLTTAHPKLLRDGRTFVNFSRSIPAGGFHVFKQDARTMECKEIAFIRDQDPTAPAWVHDMGYSGNHIVICETPLFFNLNALVTGEKREYIFMDWKPQLGSRIHLVPLDGSAHKTFKTAPFFVFHIANGFEEDGQVHVDLGYYDNPQGVNDLTLAAMKEFPGKEYAKSYLSRLSIPLSAPTGSSIPPPRPLSSQPEQYGELCDFTVVNSQLRGRKHRYVYALAGVRPTNFGNALAKHDTLTGQAQMWHEPGGTTGECVFVPRPGAQAEDDGVVLVQHMGADGRSSLVVIDAQSWQELGRARLPYGLPYRFHGAFMPEKQSDEHS</sequence>
<evidence type="ECO:0000256" key="5">
    <source>
        <dbReference type="PIRSR" id="PIRSR604294-1"/>
    </source>
</evidence>
<comment type="cofactor">
    <cofactor evidence="5">
        <name>Fe(2+)</name>
        <dbReference type="ChEBI" id="CHEBI:29033"/>
    </cofactor>
    <text evidence="5">Binds 1 Fe(2+) ion per subunit.</text>
</comment>
<evidence type="ECO:0000256" key="4">
    <source>
        <dbReference type="ARBA" id="ARBA00023004"/>
    </source>
</evidence>